<accession>A0AAU2GYV9</accession>
<evidence type="ECO:0000256" key="2">
    <source>
        <dbReference type="ARBA" id="ARBA00007069"/>
    </source>
</evidence>
<feature type="transmembrane region" description="Helical" evidence="8">
    <location>
        <begin position="116"/>
        <end position="136"/>
    </location>
</feature>
<keyword evidence="4" id="KW-1003">Cell membrane</keyword>
<dbReference type="EMBL" id="CP108253">
    <property type="protein sequence ID" value="WTU40031.1"/>
    <property type="molecule type" value="Genomic_DNA"/>
</dbReference>
<evidence type="ECO:0000256" key="7">
    <source>
        <dbReference type="ARBA" id="ARBA00023136"/>
    </source>
</evidence>
<evidence type="ECO:0000256" key="3">
    <source>
        <dbReference type="ARBA" id="ARBA00022448"/>
    </source>
</evidence>
<comment type="subcellular location">
    <subcellularLocation>
        <location evidence="1 8">Cell membrane</location>
        <topology evidence="1 8">Multi-pass membrane protein</topology>
    </subcellularLocation>
</comment>
<name>A0AAU2GYV9_9ACTN</name>
<evidence type="ECO:0000256" key="1">
    <source>
        <dbReference type="ARBA" id="ARBA00004651"/>
    </source>
</evidence>
<feature type="domain" description="ABC transmembrane type-1" evidence="9">
    <location>
        <begin position="82"/>
        <end position="296"/>
    </location>
</feature>
<keyword evidence="7 8" id="KW-0472">Membrane</keyword>
<dbReference type="PANTHER" id="PTHR42929:SF1">
    <property type="entry name" value="INNER MEMBRANE ABC TRANSPORTER PERMEASE PROTEIN YDCU-RELATED"/>
    <property type="match status" value="1"/>
</dbReference>
<feature type="transmembrane region" description="Helical" evidence="8">
    <location>
        <begin position="172"/>
        <end position="195"/>
    </location>
</feature>
<feature type="transmembrane region" description="Helical" evidence="8">
    <location>
        <begin position="278"/>
        <end position="297"/>
    </location>
</feature>
<proteinExistence type="inferred from homology"/>
<dbReference type="PROSITE" id="PS50928">
    <property type="entry name" value="ABC_TM1"/>
    <property type="match status" value="1"/>
</dbReference>
<dbReference type="GO" id="GO:0005886">
    <property type="term" value="C:plasma membrane"/>
    <property type="evidence" value="ECO:0007669"/>
    <property type="project" value="UniProtKB-SubCell"/>
</dbReference>
<dbReference type="Pfam" id="PF00528">
    <property type="entry name" value="BPD_transp_1"/>
    <property type="match status" value="1"/>
</dbReference>
<evidence type="ECO:0000256" key="5">
    <source>
        <dbReference type="ARBA" id="ARBA00022692"/>
    </source>
</evidence>
<feature type="transmembrane region" description="Helical" evidence="8">
    <location>
        <begin position="86"/>
        <end position="109"/>
    </location>
</feature>
<organism evidence="10">
    <name type="scientific">Streptomyces sp. NBC_00060</name>
    <dbReference type="NCBI Taxonomy" id="2975636"/>
    <lineage>
        <taxon>Bacteria</taxon>
        <taxon>Bacillati</taxon>
        <taxon>Actinomycetota</taxon>
        <taxon>Actinomycetes</taxon>
        <taxon>Kitasatosporales</taxon>
        <taxon>Streptomycetaceae</taxon>
        <taxon>Streptomyces</taxon>
    </lineage>
</organism>
<comment type="similarity">
    <text evidence="2">Belongs to the binding-protein-dependent transport system permease family. CysTW subfamily.</text>
</comment>
<keyword evidence="6 8" id="KW-1133">Transmembrane helix</keyword>
<dbReference type="GO" id="GO:0055085">
    <property type="term" value="P:transmembrane transport"/>
    <property type="evidence" value="ECO:0007669"/>
    <property type="project" value="InterPro"/>
</dbReference>
<dbReference type="CDD" id="cd06261">
    <property type="entry name" value="TM_PBP2"/>
    <property type="match status" value="1"/>
</dbReference>
<gene>
    <name evidence="10" type="ORF">OHV25_10780</name>
</gene>
<dbReference type="InterPro" id="IPR035906">
    <property type="entry name" value="MetI-like_sf"/>
</dbReference>
<keyword evidence="5 8" id="KW-0812">Transmembrane</keyword>
<feature type="transmembrane region" description="Helical" evidence="8">
    <location>
        <begin position="25"/>
        <end position="47"/>
    </location>
</feature>
<sequence length="306" mass="33982">MSALTEAPPAADLPVRKASVRKRLVPYWLLVPGLLWLIVFFALPMVYQASTSVQTGSLEKGFQVTWHFQTYWDAFKEYYPQFVRSLLYAGTATLLCLLLGYPLAYLIAFKAGRWRNVILVLVIAPFFTSFLIRTLAWKTILADGGPVVHALNSLHVLDVTSWLGWTEGNRVLATPMAVVCGLTYNFLPFMILPLYTSLERIDSRLHEAAGDLYATPATTFRKVTFPLSMPGVVSGTLLTFIPASGDYVNAELLGSTDQKMVGNVIQSQFLRVLDYPTAAALSFILMAIVLVMVTVYIRRAGTEDLV</sequence>
<reference evidence="10" key="1">
    <citation type="submission" date="2022-10" db="EMBL/GenBank/DDBJ databases">
        <title>The complete genomes of actinobacterial strains from the NBC collection.</title>
        <authorList>
            <person name="Joergensen T.S."/>
            <person name="Alvarez Arevalo M."/>
            <person name="Sterndorff E.B."/>
            <person name="Faurdal D."/>
            <person name="Vuksanovic O."/>
            <person name="Mourched A.-S."/>
            <person name="Charusanti P."/>
            <person name="Shaw S."/>
            <person name="Blin K."/>
            <person name="Weber T."/>
        </authorList>
    </citation>
    <scope>NUCLEOTIDE SEQUENCE</scope>
    <source>
        <strain evidence="10">NBC_00060</strain>
    </source>
</reference>
<evidence type="ECO:0000313" key="10">
    <source>
        <dbReference type="EMBL" id="WTU40031.1"/>
    </source>
</evidence>
<protein>
    <submittedName>
        <fullName evidence="10">ABC transporter permease</fullName>
    </submittedName>
</protein>
<dbReference type="SUPFAM" id="SSF161098">
    <property type="entry name" value="MetI-like"/>
    <property type="match status" value="1"/>
</dbReference>
<dbReference type="PANTHER" id="PTHR42929">
    <property type="entry name" value="INNER MEMBRANE ABC TRANSPORTER PERMEASE PROTEIN YDCU-RELATED-RELATED"/>
    <property type="match status" value="1"/>
</dbReference>
<evidence type="ECO:0000256" key="8">
    <source>
        <dbReference type="RuleBase" id="RU363032"/>
    </source>
</evidence>
<evidence type="ECO:0000256" key="6">
    <source>
        <dbReference type="ARBA" id="ARBA00022989"/>
    </source>
</evidence>
<keyword evidence="3 8" id="KW-0813">Transport</keyword>
<dbReference type="AlphaFoldDB" id="A0AAU2GYV9"/>
<dbReference type="InterPro" id="IPR000515">
    <property type="entry name" value="MetI-like"/>
</dbReference>
<dbReference type="Gene3D" id="1.10.3720.10">
    <property type="entry name" value="MetI-like"/>
    <property type="match status" value="1"/>
</dbReference>
<evidence type="ECO:0000259" key="9">
    <source>
        <dbReference type="PROSITE" id="PS50928"/>
    </source>
</evidence>
<evidence type="ECO:0000256" key="4">
    <source>
        <dbReference type="ARBA" id="ARBA00022475"/>
    </source>
</evidence>